<dbReference type="InterPro" id="IPR029039">
    <property type="entry name" value="Flavoprotein-like_sf"/>
</dbReference>
<sequence>MIIMQWRQIHRWLGLWAGALALLIGVTGLILTFFPVRDTWQAVRAEPGLPVALLAQRTAAQVAGIEEIRRLPSGDIVAYSFDGDQARASRIDPASGQVLGDYQASAVERWVRNLHRSFMLDDPGRLGAAGVALAMLLLTLSGTLMLARRLGGWRRLVAGRIRGTPAQRIHGFTGRILVLVLALSSLTALYMSASTFSLIPSDADVDPDVISAPGELPDLPVGAQPLLQALSADGLRKLNFPSPDDPEDVWTISTDAGDGWIDRRSGHVLAWHPASVARTAYDWIYALHTGQGLWAWALVLGLAGLCIPVFWVTGFLIWRQGRVQVPRLENNSPARRADTLIFVASEGGTTWGFAQALHEALARNGHAVHTAPLERFQVPESARQVFILAASYGDGQAPAHAARALDRIARLTAGTVPVTVLGFGDRQFPAFCGYAEALDRTLRAAGWPQTLPLDCIHQQSAQQFDRWGAALSRALGEELALNYVPRIPPLFPLEVVERQDYAGGTADPTVILRLRWQDSGAMARLMGRSMPHFEAGDLVGIVPPGSPVPRYYSLASGFRDGFLEICVRRMPGGVCSGFLHGLKPGDRIQAFIKSNPGFTLGVSRHPVVLIGAGTGVAPLAGFIRGNVRKTPMFLYFGARNPDEDFYFGTALRHWLEEGRLSALRTAFSRIKDGGGYVQDALRRDADRLRALVAQGAVLRVCGSRPMAAGVAEALNEILRPLGLDVRGLRERGRYAEDVF</sequence>
<keyword evidence="4" id="KW-0812">Transmembrane</keyword>
<dbReference type="Gene3D" id="3.40.50.360">
    <property type="match status" value="1"/>
</dbReference>
<keyword evidence="1" id="KW-0285">Flavoprotein</keyword>
<protein>
    <recommendedName>
        <fullName evidence="3">NADPH--hemoprotein reductase</fullName>
        <ecNumber evidence="3">1.6.2.4</ecNumber>
    </recommendedName>
</protein>
<dbReference type="Pfam" id="PF00258">
    <property type="entry name" value="Flavodoxin_1"/>
    <property type="match status" value="1"/>
</dbReference>
<dbReference type="CDD" id="cd06201">
    <property type="entry name" value="SiR_like2"/>
    <property type="match status" value="1"/>
</dbReference>
<dbReference type="InterPro" id="IPR001709">
    <property type="entry name" value="Flavoprot_Pyr_Nucl_cyt_Rdtase"/>
</dbReference>
<feature type="transmembrane region" description="Helical" evidence="4">
    <location>
        <begin position="293"/>
        <end position="318"/>
    </location>
</feature>
<feature type="domain" description="FAD-binding FR-type" evidence="6">
    <location>
        <begin position="488"/>
        <end position="601"/>
    </location>
</feature>
<dbReference type="SUPFAM" id="SSF52218">
    <property type="entry name" value="Flavoproteins"/>
    <property type="match status" value="1"/>
</dbReference>
<dbReference type="Pfam" id="PF00175">
    <property type="entry name" value="NAD_binding_1"/>
    <property type="match status" value="1"/>
</dbReference>
<dbReference type="InterPro" id="IPR017938">
    <property type="entry name" value="Riboflavin_synthase-like_b-brl"/>
</dbReference>
<dbReference type="Gene3D" id="3.40.50.80">
    <property type="entry name" value="Nucleotide-binding domain of ferredoxin-NADP reductase (FNR) module"/>
    <property type="match status" value="1"/>
</dbReference>
<evidence type="ECO:0000256" key="2">
    <source>
        <dbReference type="ARBA" id="ARBA00022643"/>
    </source>
</evidence>
<dbReference type="Gene3D" id="2.40.30.10">
    <property type="entry name" value="Translation factors"/>
    <property type="match status" value="1"/>
</dbReference>
<evidence type="ECO:0000259" key="6">
    <source>
        <dbReference type="PROSITE" id="PS51384"/>
    </source>
</evidence>
<dbReference type="PROSITE" id="PS50902">
    <property type="entry name" value="FLAVODOXIN_LIKE"/>
    <property type="match status" value="1"/>
</dbReference>
<keyword evidence="8" id="KW-1185">Reference proteome</keyword>
<organism evidence="7 8">
    <name type="scientific">Castellaniella daejeonensis</name>
    <dbReference type="NCBI Taxonomy" id="659013"/>
    <lineage>
        <taxon>Bacteria</taxon>
        <taxon>Pseudomonadati</taxon>
        <taxon>Pseudomonadota</taxon>
        <taxon>Betaproteobacteria</taxon>
        <taxon>Burkholderiales</taxon>
        <taxon>Alcaligenaceae</taxon>
        <taxon>Castellaniella</taxon>
    </lineage>
</organism>
<dbReference type="InterPro" id="IPR017927">
    <property type="entry name" value="FAD-bd_FR_type"/>
</dbReference>
<keyword evidence="2" id="KW-0288">FMN</keyword>
<dbReference type="SUPFAM" id="SSF52343">
    <property type="entry name" value="Ferredoxin reductase-like, C-terminal NADP-linked domain"/>
    <property type="match status" value="1"/>
</dbReference>
<feature type="domain" description="Flavodoxin-like" evidence="5">
    <location>
        <begin position="339"/>
        <end position="472"/>
    </location>
</feature>
<feature type="transmembrane region" description="Helical" evidence="4">
    <location>
        <begin position="176"/>
        <end position="199"/>
    </location>
</feature>
<dbReference type="Proteomes" id="UP001501176">
    <property type="component" value="Unassembled WGS sequence"/>
</dbReference>
<dbReference type="InterPro" id="IPR001433">
    <property type="entry name" value="OxRdtase_FAD/NAD-bd"/>
</dbReference>
<dbReference type="InterPro" id="IPR005625">
    <property type="entry name" value="PepSY-ass_TM"/>
</dbReference>
<dbReference type="PRINTS" id="PR00371">
    <property type="entry name" value="FPNCR"/>
</dbReference>
<gene>
    <name evidence="7" type="ORF">GCM10009125_10230</name>
</gene>
<dbReference type="EMBL" id="BAAAFN010000008">
    <property type="protein sequence ID" value="GAA0223149.1"/>
    <property type="molecule type" value="Genomic_DNA"/>
</dbReference>
<evidence type="ECO:0000256" key="3">
    <source>
        <dbReference type="ARBA" id="ARBA00023797"/>
    </source>
</evidence>
<dbReference type="InterPro" id="IPR008254">
    <property type="entry name" value="Flavodoxin/NO_synth"/>
</dbReference>
<dbReference type="EC" id="1.6.2.4" evidence="3"/>
<feature type="transmembrane region" description="Helical" evidence="4">
    <location>
        <begin position="12"/>
        <end position="34"/>
    </location>
</feature>
<dbReference type="InterPro" id="IPR039261">
    <property type="entry name" value="FNR_nucleotide-bd"/>
</dbReference>
<reference evidence="8" key="1">
    <citation type="journal article" date="2019" name="Int. J. Syst. Evol. Microbiol.">
        <title>The Global Catalogue of Microorganisms (GCM) 10K type strain sequencing project: providing services to taxonomists for standard genome sequencing and annotation.</title>
        <authorList>
            <consortium name="The Broad Institute Genomics Platform"/>
            <consortium name="The Broad Institute Genome Sequencing Center for Infectious Disease"/>
            <person name="Wu L."/>
            <person name="Ma J."/>
        </authorList>
    </citation>
    <scope>NUCLEOTIDE SEQUENCE [LARGE SCALE GENOMIC DNA]</scope>
    <source>
        <strain evidence="8">JCM 16240</strain>
    </source>
</reference>
<keyword evidence="4" id="KW-0472">Membrane</keyword>
<proteinExistence type="predicted"/>
<dbReference type="PANTHER" id="PTHR19384:SF17">
    <property type="entry name" value="NADPH--CYTOCHROME P450 REDUCTASE"/>
    <property type="match status" value="1"/>
</dbReference>
<feature type="transmembrane region" description="Helical" evidence="4">
    <location>
        <begin position="126"/>
        <end position="147"/>
    </location>
</feature>
<evidence type="ECO:0000313" key="7">
    <source>
        <dbReference type="EMBL" id="GAA0223149.1"/>
    </source>
</evidence>
<evidence type="ECO:0000313" key="8">
    <source>
        <dbReference type="Proteomes" id="UP001501176"/>
    </source>
</evidence>
<dbReference type="Pfam" id="PF03929">
    <property type="entry name" value="PepSY_TM"/>
    <property type="match status" value="1"/>
</dbReference>
<comment type="caution">
    <text evidence="7">The sequence shown here is derived from an EMBL/GenBank/DDBJ whole genome shotgun (WGS) entry which is preliminary data.</text>
</comment>
<dbReference type="SUPFAM" id="SSF63380">
    <property type="entry name" value="Riboflavin synthase domain-like"/>
    <property type="match status" value="1"/>
</dbReference>
<evidence type="ECO:0000259" key="5">
    <source>
        <dbReference type="PROSITE" id="PS50902"/>
    </source>
</evidence>
<keyword evidence="4" id="KW-1133">Transmembrane helix</keyword>
<evidence type="ECO:0000256" key="4">
    <source>
        <dbReference type="SAM" id="Phobius"/>
    </source>
</evidence>
<evidence type="ECO:0000256" key="1">
    <source>
        <dbReference type="ARBA" id="ARBA00022630"/>
    </source>
</evidence>
<accession>A0ABP3D4M8</accession>
<dbReference type="PANTHER" id="PTHR19384">
    <property type="entry name" value="NITRIC OXIDE SYNTHASE-RELATED"/>
    <property type="match status" value="1"/>
</dbReference>
<dbReference type="PROSITE" id="PS51384">
    <property type="entry name" value="FAD_FR"/>
    <property type="match status" value="1"/>
</dbReference>
<name>A0ABP3D4M8_9BURK</name>